<keyword evidence="3" id="KW-1185">Reference proteome</keyword>
<evidence type="ECO:0000256" key="1">
    <source>
        <dbReference type="SAM" id="SignalP"/>
    </source>
</evidence>
<comment type="caution">
    <text evidence="2">The sequence shown here is derived from an EMBL/GenBank/DDBJ whole genome shotgun (WGS) entry which is preliminary data.</text>
</comment>
<accession>A0A7X0HX72</accession>
<keyword evidence="1" id="KW-0732">Signal</keyword>
<proteinExistence type="predicted"/>
<evidence type="ECO:0000313" key="2">
    <source>
        <dbReference type="EMBL" id="MBB6447617.1"/>
    </source>
</evidence>
<dbReference type="EMBL" id="JACHGK010000024">
    <property type="protein sequence ID" value="MBB6447617.1"/>
    <property type="molecule type" value="Genomic_DNA"/>
</dbReference>
<dbReference type="AlphaFoldDB" id="A0A7X0HX72"/>
<dbReference type="RefSeq" id="WP_184529719.1">
    <property type="nucleotide sequence ID" value="NZ_JACHGK010000024.1"/>
</dbReference>
<keyword evidence="2" id="KW-0675">Receptor</keyword>
<reference evidence="2 3" key="1">
    <citation type="submission" date="2020-08" db="EMBL/GenBank/DDBJ databases">
        <title>Genomic Encyclopedia of Type Strains, Phase IV (KMG-IV): sequencing the most valuable type-strain genomes for metagenomic binning, comparative biology and taxonomic classification.</title>
        <authorList>
            <person name="Goeker M."/>
        </authorList>
    </citation>
    <scope>NUCLEOTIDE SEQUENCE [LARGE SCALE GENOMIC DNA]</scope>
    <source>
        <strain evidence="2 3">DSM 5391</strain>
    </source>
</reference>
<feature type="signal peptide" evidence="1">
    <location>
        <begin position="1"/>
        <end position="19"/>
    </location>
</feature>
<gene>
    <name evidence="2" type="ORF">HNR53_004303</name>
</gene>
<protein>
    <submittedName>
        <fullName evidence="2">Outer membrane receptor protein involved in Fe transport</fullName>
    </submittedName>
</protein>
<sequence>MILCIRSLLVYTAVLPAAAAAGAVVTAATGAEAEAVVTAATGAEAEAEVVVTAAAGAEAEAVVTAAANVVTNGAANGTTVVMTAVAAAAGGFNILGWDKGAAPVSHFLLKQGDGSRISLFFTKIKKEGSPF</sequence>
<organism evidence="2 3">
    <name type="scientific">Bacillus benzoevorans</name>
    <dbReference type="NCBI Taxonomy" id="1456"/>
    <lineage>
        <taxon>Bacteria</taxon>
        <taxon>Bacillati</taxon>
        <taxon>Bacillota</taxon>
        <taxon>Bacilli</taxon>
        <taxon>Bacillales</taxon>
        <taxon>Bacillaceae</taxon>
        <taxon>Bacillus</taxon>
    </lineage>
</organism>
<name>A0A7X0HX72_9BACI</name>
<evidence type="ECO:0000313" key="3">
    <source>
        <dbReference type="Proteomes" id="UP000531594"/>
    </source>
</evidence>
<feature type="chain" id="PRO_5038634355" evidence="1">
    <location>
        <begin position="20"/>
        <end position="131"/>
    </location>
</feature>
<dbReference type="Proteomes" id="UP000531594">
    <property type="component" value="Unassembled WGS sequence"/>
</dbReference>